<dbReference type="GeneID" id="39734334"/>
<dbReference type="GO" id="GO:0070914">
    <property type="term" value="P:UV-damage excision repair"/>
    <property type="evidence" value="ECO:0007669"/>
    <property type="project" value="TreeGrafter"/>
</dbReference>
<keyword evidence="3" id="KW-0539">Nucleus</keyword>
<keyword evidence="2" id="KW-0862">Zinc</keyword>
<evidence type="ECO:0000256" key="3">
    <source>
        <dbReference type="ARBA" id="ARBA00023242"/>
    </source>
</evidence>
<dbReference type="EMBL" id="LN835296">
    <property type="protein sequence ID" value="CRG98434.1"/>
    <property type="molecule type" value="Genomic_DNA"/>
</dbReference>
<dbReference type="PANTHER" id="PTHR10142">
    <property type="entry name" value="DNA REPAIR PROTEIN COMPLEMENTING XP-A CELLS"/>
    <property type="match status" value="1"/>
</dbReference>
<dbReference type="KEGG" id="prel:PRELSG_0108400"/>
<evidence type="ECO:0000313" key="5">
    <source>
        <dbReference type="Proteomes" id="UP000220158"/>
    </source>
</evidence>
<dbReference type="InterPro" id="IPR000465">
    <property type="entry name" value="XPA/RAD14"/>
</dbReference>
<dbReference type="SUPFAM" id="SSF46955">
    <property type="entry name" value="Putative DNA-binding domain"/>
    <property type="match status" value="1"/>
</dbReference>
<dbReference type="AlphaFoldDB" id="A0A1J1H0R1"/>
<dbReference type="Gene3D" id="3.90.530.10">
    <property type="entry name" value="XPA C-terminal domain"/>
    <property type="match status" value="1"/>
</dbReference>
<accession>A0A1J1H0R1</accession>
<evidence type="ECO:0000256" key="2">
    <source>
        <dbReference type="ARBA" id="ARBA00022833"/>
    </source>
</evidence>
<evidence type="ECO:0000256" key="1">
    <source>
        <dbReference type="ARBA" id="ARBA00004123"/>
    </source>
</evidence>
<dbReference type="OrthoDB" id="68328at2759"/>
<dbReference type="Proteomes" id="UP000220158">
    <property type="component" value="Chromosome 1"/>
</dbReference>
<protein>
    <submittedName>
        <fullName evidence="4">DNA repair protein RAD14, putative</fullName>
    </submittedName>
</protein>
<evidence type="ECO:0000313" key="4">
    <source>
        <dbReference type="EMBL" id="CRG98434.1"/>
    </source>
</evidence>
<dbReference type="InterPro" id="IPR009061">
    <property type="entry name" value="DNA-bd_dom_put_sf"/>
</dbReference>
<dbReference type="OMA" id="YSKQMKL"/>
<keyword evidence="5" id="KW-1185">Reference proteome</keyword>
<dbReference type="CDD" id="cd21075">
    <property type="entry name" value="DBD_XPA-like"/>
    <property type="match status" value="1"/>
</dbReference>
<dbReference type="GO" id="GO:0006284">
    <property type="term" value="P:base-excision repair"/>
    <property type="evidence" value="ECO:0007669"/>
    <property type="project" value="TreeGrafter"/>
</dbReference>
<reference evidence="4 5" key="1">
    <citation type="submission" date="2015-04" db="EMBL/GenBank/DDBJ databases">
        <authorList>
            <consortium name="Pathogen Informatics"/>
        </authorList>
    </citation>
    <scope>NUCLEOTIDE SEQUENCE [LARGE SCALE GENOMIC DNA]</scope>
    <source>
        <strain evidence="4 5">SGS1</strain>
    </source>
</reference>
<dbReference type="GO" id="GO:0000110">
    <property type="term" value="C:nucleotide-excision repair factor 1 complex"/>
    <property type="evidence" value="ECO:0007669"/>
    <property type="project" value="TreeGrafter"/>
</dbReference>
<comment type="subcellular location">
    <subcellularLocation>
        <location evidence="1">Nucleus</location>
    </subcellularLocation>
</comment>
<dbReference type="VEuPathDB" id="PlasmoDB:PRELSG_0108400"/>
<dbReference type="InterPro" id="IPR037129">
    <property type="entry name" value="XPA_sf"/>
</dbReference>
<organism evidence="4 5">
    <name type="scientific">Plasmodium relictum</name>
    <dbReference type="NCBI Taxonomy" id="85471"/>
    <lineage>
        <taxon>Eukaryota</taxon>
        <taxon>Sar</taxon>
        <taxon>Alveolata</taxon>
        <taxon>Apicomplexa</taxon>
        <taxon>Aconoidasida</taxon>
        <taxon>Haemosporida</taxon>
        <taxon>Plasmodiidae</taxon>
        <taxon>Plasmodium</taxon>
        <taxon>Plasmodium (Haemamoeba)</taxon>
    </lineage>
</organism>
<dbReference type="GO" id="GO:0000715">
    <property type="term" value="P:nucleotide-excision repair, DNA damage recognition"/>
    <property type="evidence" value="ECO:0007669"/>
    <property type="project" value="TreeGrafter"/>
</dbReference>
<name>A0A1J1H0R1_PLARL</name>
<dbReference type="RefSeq" id="XP_028531444.1">
    <property type="nucleotide sequence ID" value="XM_028678801.1"/>
</dbReference>
<sequence length="350" mass="42311">MILSDESDNENGVNYNNILYEDNVGESIDYYNDNLPHINFYLKFQKKQFLQNFFNEIKKEKHKNELEESKEKIYKDKDTDDKNIKEKEDNLKIKELEILNEGGFYLDEFQEECSKNCTENLFENLLNSHEENIFHLDENEEYTKKLNLIFQKHKSKFTFSIERIIENDEISQQKCFLCNKKKKFNKILVNIKIYVCNECKSLDNNFRMISLSKLISKYCLNNYDLLKYEKQLALFSTKNPRGYIKQMKLYFLFQIKEIAIRKYGSLKEVKNLYHSKILNIKNKKIVKRNIHKLKKPQSIYSKETKNNDKYKIICDNNEHDFDEPQCINQKDSIYKKNCKKCSYYVEYLQF</sequence>
<proteinExistence type="predicted"/>
<dbReference type="GO" id="GO:0003684">
    <property type="term" value="F:damaged DNA binding"/>
    <property type="evidence" value="ECO:0007669"/>
    <property type="project" value="InterPro"/>
</dbReference>
<dbReference type="GO" id="GO:1901255">
    <property type="term" value="P:nucleotide-excision repair involved in interstrand cross-link repair"/>
    <property type="evidence" value="ECO:0007669"/>
    <property type="project" value="TreeGrafter"/>
</dbReference>
<dbReference type="PANTHER" id="PTHR10142:SF0">
    <property type="entry name" value="DNA REPAIR PROTEIN COMPLEMENTING XP-A CELLS"/>
    <property type="match status" value="1"/>
</dbReference>
<gene>
    <name evidence="4" type="primary">RAD14</name>
    <name evidence="4" type="ORF">PRELSG_0108400</name>
</gene>